<dbReference type="Proteomes" id="UP000887575">
    <property type="component" value="Unassembled WGS sequence"/>
</dbReference>
<keyword evidence="1" id="KW-0812">Transmembrane</keyword>
<keyword evidence="2" id="KW-1185">Reference proteome</keyword>
<protein>
    <submittedName>
        <fullName evidence="3">Uncharacterized protein</fullName>
    </submittedName>
</protein>
<organism evidence="2 3">
    <name type="scientific">Mesorhabditis belari</name>
    <dbReference type="NCBI Taxonomy" id="2138241"/>
    <lineage>
        <taxon>Eukaryota</taxon>
        <taxon>Metazoa</taxon>
        <taxon>Ecdysozoa</taxon>
        <taxon>Nematoda</taxon>
        <taxon>Chromadorea</taxon>
        <taxon>Rhabditida</taxon>
        <taxon>Rhabditina</taxon>
        <taxon>Rhabditomorpha</taxon>
        <taxon>Rhabditoidea</taxon>
        <taxon>Rhabditidae</taxon>
        <taxon>Mesorhabditinae</taxon>
        <taxon>Mesorhabditis</taxon>
    </lineage>
</organism>
<name>A0AAF3EED0_9BILA</name>
<dbReference type="AlphaFoldDB" id="A0AAF3EED0"/>
<evidence type="ECO:0000313" key="2">
    <source>
        <dbReference type="Proteomes" id="UP000887575"/>
    </source>
</evidence>
<feature type="transmembrane region" description="Helical" evidence="1">
    <location>
        <begin position="64"/>
        <end position="88"/>
    </location>
</feature>
<keyword evidence="1" id="KW-0472">Membrane</keyword>
<sequence>MSTAIFARSSPTQDSDGVPIFQFLEAESSDAENFIQFRVMDREPGCCFKTTTIVRNFWNETNQLFTCAFLMAFWICVALLMMAIWLFFERTNQMADE</sequence>
<dbReference type="WBParaSite" id="MBELARI_LOCUS12327">
    <property type="protein sequence ID" value="MBELARI_LOCUS12327"/>
    <property type="gene ID" value="MBELARI_LOCUS12327"/>
</dbReference>
<evidence type="ECO:0000313" key="3">
    <source>
        <dbReference type="WBParaSite" id="MBELARI_LOCUS12327"/>
    </source>
</evidence>
<evidence type="ECO:0000256" key="1">
    <source>
        <dbReference type="SAM" id="Phobius"/>
    </source>
</evidence>
<keyword evidence="1" id="KW-1133">Transmembrane helix</keyword>
<accession>A0AAF3EED0</accession>
<reference evidence="3" key="1">
    <citation type="submission" date="2024-02" db="UniProtKB">
        <authorList>
            <consortium name="WormBaseParasite"/>
        </authorList>
    </citation>
    <scope>IDENTIFICATION</scope>
</reference>
<proteinExistence type="predicted"/>